<evidence type="ECO:0000313" key="3">
    <source>
        <dbReference type="WBParaSite" id="nRc.2.0.1.t43275-RA"/>
    </source>
</evidence>
<feature type="chain" id="PRO_5037988961" evidence="1">
    <location>
        <begin position="19"/>
        <end position="68"/>
    </location>
</feature>
<proteinExistence type="predicted"/>
<feature type="signal peptide" evidence="1">
    <location>
        <begin position="1"/>
        <end position="18"/>
    </location>
</feature>
<dbReference type="AlphaFoldDB" id="A0A915KYK9"/>
<protein>
    <submittedName>
        <fullName evidence="3">Uncharacterized protein</fullName>
    </submittedName>
</protein>
<evidence type="ECO:0000256" key="1">
    <source>
        <dbReference type="SAM" id="SignalP"/>
    </source>
</evidence>
<evidence type="ECO:0000313" key="2">
    <source>
        <dbReference type="Proteomes" id="UP000887565"/>
    </source>
</evidence>
<keyword evidence="1" id="KW-0732">Signal</keyword>
<name>A0A915KYK9_ROMCU</name>
<reference evidence="3" key="1">
    <citation type="submission" date="2022-11" db="UniProtKB">
        <authorList>
            <consortium name="WormBaseParasite"/>
        </authorList>
    </citation>
    <scope>IDENTIFICATION</scope>
</reference>
<dbReference type="WBParaSite" id="nRc.2.0.1.t43275-RA">
    <property type="protein sequence ID" value="nRc.2.0.1.t43275-RA"/>
    <property type="gene ID" value="nRc.2.0.1.g43275"/>
</dbReference>
<organism evidence="2 3">
    <name type="scientific">Romanomermis culicivorax</name>
    <name type="common">Nematode worm</name>
    <dbReference type="NCBI Taxonomy" id="13658"/>
    <lineage>
        <taxon>Eukaryota</taxon>
        <taxon>Metazoa</taxon>
        <taxon>Ecdysozoa</taxon>
        <taxon>Nematoda</taxon>
        <taxon>Enoplea</taxon>
        <taxon>Dorylaimia</taxon>
        <taxon>Mermithida</taxon>
        <taxon>Mermithoidea</taxon>
        <taxon>Mermithidae</taxon>
        <taxon>Romanomermis</taxon>
    </lineage>
</organism>
<keyword evidence="2" id="KW-1185">Reference proteome</keyword>
<dbReference type="Proteomes" id="UP000887565">
    <property type="component" value="Unplaced"/>
</dbReference>
<accession>A0A915KYK9</accession>
<sequence>MQVILILILILIVPILHGRGKYFCPSYGERPPLMEGCGKCLGNEEGVFLMCRLEILKYELTQEATGPI</sequence>